<protein>
    <submittedName>
        <fullName evidence="2">DUF4367 domain-containing protein</fullName>
    </submittedName>
</protein>
<gene>
    <name evidence="2" type="ORF">WMO28_16075</name>
</gene>
<evidence type="ECO:0000256" key="1">
    <source>
        <dbReference type="SAM" id="Phobius"/>
    </source>
</evidence>
<dbReference type="Proteomes" id="UP001473063">
    <property type="component" value="Unassembled WGS sequence"/>
</dbReference>
<keyword evidence="3" id="KW-1185">Reference proteome</keyword>
<reference evidence="2 3" key="1">
    <citation type="submission" date="2024-03" db="EMBL/GenBank/DDBJ databases">
        <title>Human intestinal bacterial collection.</title>
        <authorList>
            <person name="Pauvert C."/>
            <person name="Hitch T.C.A."/>
            <person name="Clavel T."/>
        </authorList>
    </citation>
    <scope>NUCLEOTIDE SEQUENCE [LARGE SCALE GENOMIC DNA]</scope>
    <source>
        <strain evidence="2 3">CLA-JM-H16</strain>
    </source>
</reference>
<comment type="caution">
    <text evidence="2">The sequence shown here is derived from an EMBL/GenBank/DDBJ whole genome shotgun (WGS) entry which is preliminary data.</text>
</comment>
<keyword evidence="1" id="KW-0472">Membrane</keyword>
<name>A0ABV1BKF7_9FIRM</name>
<dbReference type="EMBL" id="JBBMEJ010000032">
    <property type="protein sequence ID" value="MEQ2372417.1"/>
    <property type="molecule type" value="Genomic_DNA"/>
</dbReference>
<accession>A0ABV1BKF7</accession>
<evidence type="ECO:0000313" key="3">
    <source>
        <dbReference type="Proteomes" id="UP001473063"/>
    </source>
</evidence>
<sequence>MRLEDMKNDIPETPDFIHNMIRNEVAKQLADNKVSNLRTRKRWTAPKVAAVAAACALAVSTAVYAGVNLYHWFLEKQGSYGVSVKIDAGDAAKKTVLPDEVPEVDLSAKYVPEGMSWIDEYHLQYPEHDMTGGFSFSFVLLDKNDLGQVVQDQNVIDSEERTFGKYQGIYLKYNSITESGALNQRIYLVCSDLYRVLMIYIGDNVPKDEAIKVAENLVIEGNTTMVKTAGLPTWSGEMISEKTEADNDEISTSVNEKKLPIYQIGDTFDLDVIGENTNGEYLEKMISAKVDSVQISDNLQLLDPDKIPQEWAEAIDADGKLSTNILNYVKSGDGIDSLDEIVKSEEVNQKLVYVTVTYINHSNEEIDHMLYLGALLTLTKENGKIQLYIPTEQAGDGYDYISWTGVAKTGEMVYYSVSENYGNGGNYISSIKLGESVQLNMAWIVNESDLKNLYLNVTGDGASYEFSEYILKKGLVDIRRRVKMCLLCDGFFSFAVARQINI</sequence>
<organism evidence="2 3">
    <name type="scientific">Blautia aquisgranensis</name>
    <dbReference type="NCBI Taxonomy" id="3133153"/>
    <lineage>
        <taxon>Bacteria</taxon>
        <taxon>Bacillati</taxon>
        <taxon>Bacillota</taxon>
        <taxon>Clostridia</taxon>
        <taxon>Lachnospirales</taxon>
        <taxon>Lachnospiraceae</taxon>
        <taxon>Blautia</taxon>
    </lineage>
</organism>
<keyword evidence="1" id="KW-0812">Transmembrane</keyword>
<dbReference type="RefSeq" id="WP_349057634.1">
    <property type="nucleotide sequence ID" value="NZ_JBBMEJ010000032.1"/>
</dbReference>
<evidence type="ECO:0000313" key="2">
    <source>
        <dbReference type="EMBL" id="MEQ2372417.1"/>
    </source>
</evidence>
<proteinExistence type="predicted"/>
<keyword evidence="1" id="KW-1133">Transmembrane helix</keyword>
<feature type="transmembrane region" description="Helical" evidence="1">
    <location>
        <begin position="48"/>
        <end position="73"/>
    </location>
</feature>